<evidence type="ECO:0000256" key="1">
    <source>
        <dbReference type="ARBA" id="ARBA00008164"/>
    </source>
</evidence>
<evidence type="ECO:0000256" key="3">
    <source>
        <dbReference type="SAM" id="Phobius"/>
    </source>
</evidence>
<dbReference type="InterPro" id="IPR001107">
    <property type="entry name" value="Band_7"/>
</dbReference>
<feature type="region of interest" description="Disordered" evidence="2">
    <location>
        <begin position="64"/>
        <end position="85"/>
    </location>
</feature>
<reference evidence="5 6" key="1">
    <citation type="journal article" date="2016" name="Nat. Commun.">
        <title>Thousands of microbial genomes shed light on interconnected biogeochemical processes in an aquifer system.</title>
        <authorList>
            <person name="Anantharaman K."/>
            <person name="Brown C.T."/>
            <person name="Hug L.A."/>
            <person name="Sharon I."/>
            <person name="Castelle C.J."/>
            <person name="Probst A.J."/>
            <person name="Thomas B.C."/>
            <person name="Singh A."/>
            <person name="Wilkins M.J."/>
            <person name="Karaoz U."/>
            <person name="Brodie E.L."/>
            <person name="Williams K.H."/>
            <person name="Hubbard S.S."/>
            <person name="Banfield J.F."/>
        </authorList>
    </citation>
    <scope>NUCLEOTIDE SEQUENCE [LARGE SCALE GENOMIC DNA]</scope>
</reference>
<dbReference type="SUPFAM" id="SSF117892">
    <property type="entry name" value="Band 7/SPFH domain"/>
    <property type="match status" value="1"/>
</dbReference>
<dbReference type="GO" id="GO:0005886">
    <property type="term" value="C:plasma membrane"/>
    <property type="evidence" value="ECO:0007669"/>
    <property type="project" value="InterPro"/>
</dbReference>
<dbReference type="EMBL" id="MHCJ01000003">
    <property type="protein sequence ID" value="OGY18180.1"/>
    <property type="molecule type" value="Genomic_DNA"/>
</dbReference>
<protein>
    <recommendedName>
        <fullName evidence="4">Band 7 domain-containing protein</fullName>
    </recommendedName>
</protein>
<feature type="domain" description="Band 7" evidence="4">
    <location>
        <begin position="146"/>
        <end position="305"/>
    </location>
</feature>
<organism evidence="5 6">
    <name type="scientific">Candidatus Chisholmbacteria bacterium RIFCSPHIGHO2_01_FULL_52_32</name>
    <dbReference type="NCBI Taxonomy" id="1797591"/>
    <lineage>
        <taxon>Bacteria</taxon>
        <taxon>Candidatus Chisholmiibacteriota</taxon>
    </lineage>
</organism>
<evidence type="ECO:0000313" key="6">
    <source>
        <dbReference type="Proteomes" id="UP000179233"/>
    </source>
</evidence>
<dbReference type="PRINTS" id="PR00721">
    <property type="entry name" value="STOMATIN"/>
</dbReference>
<comment type="caution">
    <text evidence="5">The sequence shown here is derived from an EMBL/GenBank/DDBJ whole genome shotgun (WGS) entry which is preliminary data.</text>
</comment>
<gene>
    <name evidence="5" type="ORF">A2786_01535</name>
</gene>
<dbReference type="PANTHER" id="PTHR10264">
    <property type="entry name" value="BAND 7 PROTEIN-RELATED"/>
    <property type="match status" value="1"/>
</dbReference>
<feature type="transmembrane region" description="Helical" evidence="3">
    <location>
        <begin position="7"/>
        <end position="26"/>
    </location>
</feature>
<keyword evidence="3" id="KW-1133">Transmembrane helix</keyword>
<feature type="transmembrane region" description="Helical" evidence="3">
    <location>
        <begin position="98"/>
        <end position="118"/>
    </location>
</feature>
<name>A0A1G1VS32_9BACT</name>
<dbReference type="Gene3D" id="3.30.479.30">
    <property type="entry name" value="Band 7 domain"/>
    <property type="match status" value="1"/>
</dbReference>
<proteinExistence type="inferred from homology"/>
<sequence>MSLFGVLFVIGLLPLGYFLLVAWSSGESFAMLAIYLAVGLTVVFFGALFLAIGALFLLPKRKAPSSAEKPGEKGLPPVKPSGDPERTFKNTVHTISRVIGLGTLALLALVGIGALVIGAWPISVIVAVLAVFALPLVVIVPRVLRDAAVVVPQTEVWIVFLLGKFRRVLRPGPRILIPWLEQVVAHESMRWRQEDIVANKTTTKDKISVDVPGVLLWKPDDKHPELPFLMVENIDETLRRTGEASLKQIASVSTTEELVEAAPTTIERLNSIMMEQVQAFGVQFALRISDTIFSPELQVAISTEKRAHYEASAKKIRADADTYVMQQLKAAVKAQFPHASEEWLGAAALQLKALDTIQSSTQGTGAVSLFSLGELLTRKMPAYQPSEGEAAPQPGGQST</sequence>
<feature type="transmembrane region" description="Helical" evidence="3">
    <location>
        <begin position="32"/>
        <end position="58"/>
    </location>
</feature>
<dbReference type="InterPro" id="IPR036013">
    <property type="entry name" value="Band_7/SPFH_dom_sf"/>
</dbReference>
<comment type="similarity">
    <text evidence="1">Belongs to the band 7/mec-2 family.</text>
</comment>
<dbReference type="InterPro" id="IPR043202">
    <property type="entry name" value="Band-7_stomatin-like"/>
</dbReference>
<evidence type="ECO:0000256" key="2">
    <source>
        <dbReference type="SAM" id="MobiDB-lite"/>
    </source>
</evidence>
<dbReference type="InterPro" id="IPR001972">
    <property type="entry name" value="Stomatin_HflK_fam"/>
</dbReference>
<feature type="transmembrane region" description="Helical" evidence="3">
    <location>
        <begin position="124"/>
        <end position="144"/>
    </location>
</feature>
<keyword evidence="3" id="KW-0812">Transmembrane</keyword>
<keyword evidence="3" id="KW-0472">Membrane</keyword>
<evidence type="ECO:0000313" key="5">
    <source>
        <dbReference type="EMBL" id="OGY18180.1"/>
    </source>
</evidence>
<dbReference type="AlphaFoldDB" id="A0A1G1VS32"/>
<dbReference type="Proteomes" id="UP000179233">
    <property type="component" value="Unassembled WGS sequence"/>
</dbReference>
<accession>A0A1G1VS32</accession>
<dbReference type="SMART" id="SM00244">
    <property type="entry name" value="PHB"/>
    <property type="match status" value="1"/>
</dbReference>
<dbReference type="Pfam" id="PF01145">
    <property type="entry name" value="Band_7"/>
    <property type="match status" value="1"/>
</dbReference>
<dbReference type="PANTHER" id="PTHR10264:SF19">
    <property type="entry name" value="AT06885P-RELATED"/>
    <property type="match status" value="1"/>
</dbReference>
<evidence type="ECO:0000259" key="4">
    <source>
        <dbReference type="SMART" id="SM00244"/>
    </source>
</evidence>